<dbReference type="GO" id="GO:0000324">
    <property type="term" value="C:fungal-type vacuole"/>
    <property type="evidence" value="ECO:0007669"/>
    <property type="project" value="TreeGrafter"/>
</dbReference>
<evidence type="ECO:0000256" key="5">
    <source>
        <dbReference type="SAM" id="MobiDB-lite"/>
    </source>
</evidence>
<dbReference type="GO" id="GO:0080139">
    <property type="term" value="F:borate efflux transmembrane transporter activity"/>
    <property type="evidence" value="ECO:0007669"/>
    <property type="project" value="TreeGrafter"/>
</dbReference>
<dbReference type="PANTHER" id="PTHR11453">
    <property type="entry name" value="ANION EXCHANGE PROTEIN"/>
    <property type="match status" value="1"/>
</dbReference>
<dbReference type="GO" id="GO:0005452">
    <property type="term" value="F:solute:inorganic anion antiporter activity"/>
    <property type="evidence" value="ECO:0007669"/>
    <property type="project" value="InterPro"/>
</dbReference>
<protein>
    <recommendedName>
        <fullName evidence="7">Bicarbonate transporter-like transmembrane domain-containing protein</fullName>
    </recommendedName>
</protein>
<dbReference type="GO" id="GO:0005886">
    <property type="term" value="C:plasma membrane"/>
    <property type="evidence" value="ECO:0007669"/>
    <property type="project" value="TreeGrafter"/>
</dbReference>
<feature type="transmembrane region" description="Helical" evidence="6">
    <location>
        <begin position="122"/>
        <end position="142"/>
    </location>
</feature>
<evidence type="ECO:0000256" key="4">
    <source>
        <dbReference type="ARBA" id="ARBA00023136"/>
    </source>
</evidence>
<dbReference type="EMBL" id="JAVHJO010000002">
    <property type="protein sequence ID" value="KAK6542649.1"/>
    <property type="molecule type" value="Genomic_DNA"/>
</dbReference>
<dbReference type="Proteomes" id="UP001365542">
    <property type="component" value="Unassembled WGS sequence"/>
</dbReference>
<feature type="domain" description="Bicarbonate transporter-like transmembrane" evidence="7">
    <location>
        <begin position="101"/>
        <end position="175"/>
    </location>
</feature>
<keyword evidence="3 6" id="KW-1133">Transmembrane helix</keyword>
<accession>A0AAV9XKJ4</accession>
<evidence type="ECO:0000313" key="9">
    <source>
        <dbReference type="Proteomes" id="UP001365542"/>
    </source>
</evidence>
<dbReference type="GO" id="GO:0006820">
    <property type="term" value="P:monoatomic anion transport"/>
    <property type="evidence" value="ECO:0007669"/>
    <property type="project" value="InterPro"/>
</dbReference>
<feature type="transmembrane region" description="Helical" evidence="6">
    <location>
        <begin position="162"/>
        <end position="182"/>
    </location>
</feature>
<dbReference type="GO" id="GO:0050801">
    <property type="term" value="P:monoatomic ion homeostasis"/>
    <property type="evidence" value="ECO:0007669"/>
    <property type="project" value="TreeGrafter"/>
</dbReference>
<keyword evidence="4 6" id="KW-0472">Membrane</keyword>
<proteinExistence type="predicted"/>
<comment type="subcellular location">
    <subcellularLocation>
        <location evidence="1">Membrane</location>
        <topology evidence="1">Multi-pass membrane protein</topology>
    </subcellularLocation>
</comment>
<feature type="region of interest" description="Disordered" evidence="5">
    <location>
        <begin position="1"/>
        <end position="87"/>
    </location>
</feature>
<organism evidence="8 9">
    <name type="scientific">Orbilia ellipsospora</name>
    <dbReference type="NCBI Taxonomy" id="2528407"/>
    <lineage>
        <taxon>Eukaryota</taxon>
        <taxon>Fungi</taxon>
        <taxon>Dikarya</taxon>
        <taxon>Ascomycota</taxon>
        <taxon>Pezizomycotina</taxon>
        <taxon>Orbiliomycetes</taxon>
        <taxon>Orbiliales</taxon>
        <taxon>Orbiliaceae</taxon>
        <taxon>Orbilia</taxon>
    </lineage>
</organism>
<evidence type="ECO:0000259" key="7">
    <source>
        <dbReference type="Pfam" id="PF00955"/>
    </source>
</evidence>
<reference evidence="8 9" key="1">
    <citation type="submission" date="2019-10" db="EMBL/GenBank/DDBJ databases">
        <authorList>
            <person name="Palmer J.M."/>
        </authorList>
    </citation>
    <scope>NUCLEOTIDE SEQUENCE [LARGE SCALE GENOMIC DNA]</scope>
    <source>
        <strain evidence="8 9">TWF694</strain>
    </source>
</reference>
<dbReference type="AlphaFoldDB" id="A0AAV9XKJ4"/>
<evidence type="ECO:0000256" key="3">
    <source>
        <dbReference type="ARBA" id="ARBA00022989"/>
    </source>
</evidence>
<keyword evidence="2 6" id="KW-0812">Transmembrane</keyword>
<dbReference type="PANTHER" id="PTHR11453:SF82">
    <property type="entry name" value="BORON TRANSPORTER 1"/>
    <property type="match status" value="1"/>
</dbReference>
<gene>
    <name evidence="8" type="ORF">TWF694_006592</name>
</gene>
<dbReference type="InterPro" id="IPR011531">
    <property type="entry name" value="HCO3_transpt-like_TM_dom"/>
</dbReference>
<evidence type="ECO:0000256" key="6">
    <source>
        <dbReference type="SAM" id="Phobius"/>
    </source>
</evidence>
<evidence type="ECO:0000256" key="2">
    <source>
        <dbReference type="ARBA" id="ARBA00022692"/>
    </source>
</evidence>
<keyword evidence="9" id="KW-1185">Reference proteome</keyword>
<evidence type="ECO:0000313" key="8">
    <source>
        <dbReference type="EMBL" id="KAK6542649.1"/>
    </source>
</evidence>
<name>A0AAV9XKJ4_9PEZI</name>
<dbReference type="Pfam" id="PF00955">
    <property type="entry name" value="HCO3_cotransp"/>
    <property type="match status" value="1"/>
</dbReference>
<dbReference type="InterPro" id="IPR003020">
    <property type="entry name" value="HCO3_transpt_euk"/>
</dbReference>
<evidence type="ECO:0000256" key="1">
    <source>
        <dbReference type="ARBA" id="ARBA00004141"/>
    </source>
</evidence>
<feature type="compositionally biased region" description="Low complexity" evidence="5">
    <location>
        <begin position="16"/>
        <end position="34"/>
    </location>
</feature>
<sequence>MTDGSDRSQNLAVPVIQNSSSISSASSRTEIDSSNSLSRSRDQFYPPSFKDSSMPHSLWGDETPSAPPTDEEMQSSSNEPEARSKKQTIASLFNPNGVLRPFRLMKKEFRARSAIYHTDWHFNQLIFASAVFVFFTNLLPGITFASDLDALTGSNYGTIEVVFSTGLCGVIFALWVWLPFLFP</sequence>
<comment type="caution">
    <text evidence="8">The sequence shown here is derived from an EMBL/GenBank/DDBJ whole genome shotgun (WGS) entry which is preliminary data.</text>
</comment>